<comment type="subcellular location">
    <subcellularLocation>
        <location evidence="1">Cell membrane</location>
        <topology evidence="1">Multi-pass membrane protein</topology>
    </subcellularLocation>
</comment>
<accession>A0A1C4XIG2</accession>
<evidence type="ECO:0000256" key="4">
    <source>
        <dbReference type="ARBA" id="ARBA00022692"/>
    </source>
</evidence>
<dbReference type="Pfam" id="PF00437">
    <property type="entry name" value="T2SSE"/>
    <property type="match status" value="1"/>
</dbReference>
<feature type="region of interest" description="Disordered" evidence="7">
    <location>
        <begin position="1"/>
        <end position="49"/>
    </location>
</feature>
<keyword evidence="6 8" id="KW-0472">Membrane</keyword>
<feature type="transmembrane region" description="Helical" evidence="8">
    <location>
        <begin position="736"/>
        <end position="754"/>
    </location>
</feature>
<reference evidence="12" key="1">
    <citation type="submission" date="2016-06" db="EMBL/GenBank/DDBJ databases">
        <authorList>
            <person name="Varghese N."/>
            <person name="Submissions Spin"/>
        </authorList>
    </citation>
    <scope>NUCLEOTIDE SEQUENCE [LARGE SCALE GENOMIC DNA]</scope>
    <source>
        <strain evidence="12">DSM 45246</strain>
    </source>
</reference>
<proteinExistence type="inferred from homology"/>
<dbReference type="AlphaFoldDB" id="A0A1C4XIG2"/>
<feature type="transmembrane region" description="Helical" evidence="8">
    <location>
        <begin position="766"/>
        <end position="785"/>
    </location>
</feature>
<dbReference type="GO" id="GO:0016887">
    <property type="term" value="F:ATP hydrolysis activity"/>
    <property type="evidence" value="ECO:0007669"/>
    <property type="project" value="InterPro"/>
</dbReference>
<dbReference type="PANTHER" id="PTHR30486">
    <property type="entry name" value="TWITCHING MOTILITY PROTEIN PILT"/>
    <property type="match status" value="1"/>
</dbReference>
<feature type="transmembrane region" description="Helical" evidence="8">
    <location>
        <begin position="592"/>
        <end position="610"/>
    </location>
</feature>
<dbReference type="EMBL" id="FMCS01000006">
    <property type="protein sequence ID" value="SCF08290.1"/>
    <property type="molecule type" value="Genomic_DNA"/>
</dbReference>
<dbReference type="SUPFAM" id="SSF52540">
    <property type="entry name" value="P-loop containing nucleoside triphosphate hydrolases"/>
    <property type="match status" value="1"/>
</dbReference>
<keyword evidence="5 8" id="KW-1133">Transmembrane helix</keyword>
<dbReference type="InterPro" id="IPR027417">
    <property type="entry name" value="P-loop_NTPase"/>
</dbReference>
<dbReference type="Gene3D" id="3.30.450.380">
    <property type="match status" value="1"/>
</dbReference>
<keyword evidence="12" id="KW-1185">Reference proteome</keyword>
<dbReference type="CDD" id="cd01130">
    <property type="entry name" value="VirB11-like_ATPase"/>
    <property type="match status" value="1"/>
</dbReference>
<evidence type="ECO:0000256" key="8">
    <source>
        <dbReference type="SAM" id="Phobius"/>
    </source>
</evidence>
<dbReference type="Pfam" id="PF00482">
    <property type="entry name" value="T2SSF"/>
    <property type="match status" value="1"/>
</dbReference>
<feature type="transmembrane region" description="Helical" evidence="8">
    <location>
        <begin position="515"/>
        <end position="536"/>
    </location>
</feature>
<keyword evidence="3" id="KW-1003">Cell membrane</keyword>
<feature type="compositionally biased region" description="Pro residues" evidence="7">
    <location>
        <begin position="36"/>
        <end position="48"/>
    </location>
</feature>
<feature type="domain" description="Type II secretion system protein GspF" evidence="10">
    <location>
        <begin position="627"/>
        <end position="753"/>
    </location>
</feature>
<gene>
    <name evidence="11" type="ORF">GA0070214_10645</name>
</gene>
<evidence type="ECO:0000259" key="10">
    <source>
        <dbReference type="Pfam" id="PF00482"/>
    </source>
</evidence>
<evidence type="ECO:0000256" key="1">
    <source>
        <dbReference type="ARBA" id="ARBA00004651"/>
    </source>
</evidence>
<evidence type="ECO:0000259" key="9">
    <source>
        <dbReference type="Pfam" id="PF00437"/>
    </source>
</evidence>
<dbReference type="InterPro" id="IPR018076">
    <property type="entry name" value="T2SS_GspF_dom"/>
</dbReference>
<dbReference type="InterPro" id="IPR001482">
    <property type="entry name" value="T2SS/T4SS_dom"/>
</dbReference>
<dbReference type="Gene3D" id="3.40.50.300">
    <property type="entry name" value="P-loop containing nucleotide triphosphate hydrolases"/>
    <property type="match status" value="1"/>
</dbReference>
<dbReference type="InterPro" id="IPR050921">
    <property type="entry name" value="T4SS_GSP_E_ATPase"/>
</dbReference>
<evidence type="ECO:0000256" key="2">
    <source>
        <dbReference type="ARBA" id="ARBA00006611"/>
    </source>
</evidence>
<evidence type="ECO:0000256" key="3">
    <source>
        <dbReference type="ARBA" id="ARBA00022475"/>
    </source>
</evidence>
<evidence type="ECO:0000256" key="7">
    <source>
        <dbReference type="SAM" id="MobiDB-lite"/>
    </source>
</evidence>
<protein>
    <submittedName>
        <fullName evidence="11">Pilus assembly protein, ATPase of CpaF family</fullName>
    </submittedName>
</protein>
<organism evidence="11 12">
    <name type="scientific">Micromonospora chaiyaphumensis</name>
    <dbReference type="NCBI Taxonomy" id="307119"/>
    <lineage>
        <taxon>Bacteria</taxon>
        <taxon>Bacillati</taxon>
        <taxon>Actinomycetota</taxon>
        <taxon>Actinomycetes</taxon>
        <taxon>Micromonosporales</taxon>
        <taxon>Micromonosporaceae</taxon>
        <taxon>Micromonospora</taxon>
    </lineage>
</organism>
<dbReference type="Proteomes" id="UP000199629">
    <property type="component" value="Unassembled WGS sequence"/>
</dbReference>
<name>A0A1C4XIG2_9ACTN</name>
<dbReference type="PANTHER" id="PTHR30486:SF6">
    <property type="entry name" value="TYPE IV PILUS RETRACTATION ATPASE PILT"/>
    <property type="match status" value="1"/>
</dbReference>
<dbReference type="GO" id="GO:0005886">
    <property type="term" value="C:plasma membrane"/>
    <property type="evidence" value="ECO:0007669"/>
    <property type="project" value="UniProtKB-SubCell"/>
</dbReference>
<evidence type="ECO:0000256" key="5">
    <source>
        <dbReference type="ARBA" id="ARBA00022989"/>
    </source>
</evidence>
<evidence type="ECO:0000313" key="12">
    <source>
        <dbReference type="Proteomes" id="UP000199629"/>
    </source>
</evidence>
<feature type="domain" description="Bacterial type II secretion system protein E" evidence="9">
    <location>
        <begin position="135"/>
        <end position="395"/>
    </location>
</feature>
<keyword evidence="4 8" id="KW-0812">Transmembrane</keyword>
<feature type="compositionally biased region" description="Basic and acidic residues" evidence="7">
    <location>
        <begin position="1"/>
        <end position="11"/>
    </location>
</feature>
<feature type="transmembrane region" description="Helical" evidence="8">
    <location>
        <begin position="570"/>
        <end position="586"/>
    </location>
</feature>
<evidence type="ECO:0000313" key="11">
    <source>
        <dbReference type="EMBL" id="SCF08290.1"/>
    </source>
</evidence>
<comment type="similarity">
    <text evidence="2">Belongs to the GSP E family.</text>
</comment>
<evidence type="ECO:0000256" key="6">
    <source>
        <dbReference type="ARBA" id="ARBA00023136"/>
    </source>
</evidence>
<sequence length="808" mass="86828">MRFEPVSHDPRGQQPGATSTVPPLVPPNGRHLSAPPAAPVAPPPPPPRPRVDFAVVRELRRELSERLTLWQRGREFDADAEEVERARLAVAVVSTYADSVRRAGTPMAADEERLLLDQVTAELVGLGRLQTLLVDDTIEEVHILGCDQVRITRHGGGVDWVEPIADSDDELVEILQAAARRAGATERSLSTSKPTLDLQLPDGSRLAAVFLVSHRPYAVIRKHNTLAVSLEDIAGGRADLDEMIDPLLRDFLRAAMRAGLNIMVAGLAGAGKTTVIRALMDEIPADEPYVLLEESRELLPARRGHKHRAVMSFESREGHGERGLDGRPAGEVSIADLIPVSLRMGVLRIIVGEVRSREIVPMLQAMTTSRGSMCTIHARTPAGVGERIIELALAHGREMTVDQARRMAGNALDLIVYVTVEDETAIGGRKHRFVSHVEEVIGVGEGNRITTTSVFGPGPDGRAVPRHLPERIRDQLLRVGYDARLLTRFIEAGTGAWRRPRAHPAGTARMRTIELIALVSGAACVAGLVLAVVALVGTRRPARSTPGAGPGLSRLWTGSGAGRPDQRRHQLLLGAAVVAGALAFLLTGLPVVGVLVALAVPGVPWLFAVGRAEQRAIARIEAVGEWTRRLKDISGTGQGLQQAVIGTIATAPEEIQDEVRTLAARLQAGWLARSALLAFADEIADPVCDQVVAALILHLTDRGERLGDVLGSIAAAASAEVATRREVEAKRTQPRFAVRFLTGMTLATLAYGLVNSDYVRPYGTVFGQLVMAVLGAAFVGLLVWVRSMSQPPRPARFLPAPDPEEAIA</sequence>